<evidence type="ECO:0000313" key="2">
    <source>
        <dbReference type="Proteomes" id="UP000242525"/>
    </source>
</evidence>
<gene>
    <name evidence="1" type="ORF">BN980_GECA26s00527g</name>
</gene>
<comment type="caution">
    <text evidence="1">The sequence shown here is derived from an EMBL/GenBank/DDBJ whole genome shotgun (WGS) entry which is preliminary data.</text>
</comment>
<keyword evidence="2" id="KW-1185">Reference proteome</keyword>
<dbReference type="AlphaFoldDB" id="A0A0J9XKC5"/>
<organism evidence="1 2">
    <name type="scientific">Geotrichum candidum</name>
    <name type="common">Oospora lactis</name>
    <name type="synonym">Dipodascus geotrichum</name>
    <dbReference type="NCBI Taxonomy" id="1173061"/>
    <lineage>
        <taxon>Eukaryota</taxon>
        <taxon>Fungi</taxon>
        <taxon>Dikarya</taxon>
        <taxon>Ascomycota</taxon>
        <taxon>Saccharomycotina</taxon>
        <taxon>Dipodascomycetes</taxon>
        <taxon>Dipodascales</taxon>
        <taxon>Dipodascaceae</taxon>
        <taxon>Geotrichum</taxon>
    </lineage>
</organism>
<name>A0A0J9XKC5_GEOCN</name>
<proteinExistence type="predicted"/>
<dbReference type="Proteomes" id="UP000242525">
    <property type="component" value="Unassembled WGS sequence"/>
</dbReference>
<evidence type="ECO:0000313" key="1">
    <source>
        <dbReference type="EMBL" id="CDO57859.1"/>
    </source>
</evidence>
<reference evidence="1" key="1">
    <citation type="submission" date="2014-03" db="EMBL/GenBank/DDBJ databases">
        <authorList>
            <person name="Casaregola S."/>
        </authorList>
    </citation>
    <scope>NUCLEOTIDE SEQUENCE [LARGE SCALE GENOMIC DNA]</scope>
    <source>
        <strain evidence="1">CLIB 918</strain>
    </source>
</reference>
<sequence length="198" mass="21299">MHPAFNYDTISAAIHDQFSIHPNAAHDEAAGNNIISKTTSNASTHANPSFAATAATTATSSNAHSRSGSCYYYGQHYETDIFKALESLSLTPTNKSNANYTYGSSRNRSPTSSFTALPQLAKVDQMGASLPADTTMNPAGRESLINNDFCGPSDDDKEMIDDGVNANDTLPLHHISTIHHQILQQESAEEELAVLNKL</sequence>
<accession>A0A0J9XKC5</accession>
<protein>
    <submittedName>
        <fullName evidence="1">Uncharacterized protein</fullName>
    </submittedName>
</protein>
<dbReference type="EMBL" id="CCBN010000026">
    <property type="protein sequence ID" value="CDO57859.1"/>
    <property type="molecule type" value="Genomic_DNA"/>
</dbReference>